<dbReference type="CDD" id="cd11599">
    <property type="entry name" value="HDAC_classII_2"/>
    <property type="match status" value="1"/>
</dbReference>
<dbReference type="Proteomes" id="UP000291562">
    <property type="component" value="Chromosome"/>
</dbReference>
<comment type="similarity">
    <text evidence="1">Belongs to the histone deacetylase family.</text>
</comment>
<feature type="domain" description="Histone deacetylase" evidence="2">
    <location>
        <begin position="19"/>
        <end position="304"/>
    </location>
</feature>
<evidence type="ECO:0000256" key="1">
    <source>
        <dbReference type="ARBA" id="ARBA00005947"/>
    </source>
</evidence>
<dbReference type="PANTHER" id="PTHR10625">
    <property type="entry name" value="HISTONE DEACETYLASE HDAC1-RELATED"/>
    <property type="match status" value="1"/>
</dbReference>
<accession>A0A411HQ44</accession>
<dbReference type="Pfam" id="PF00850">
    <property type="entry name" value="Hist_deacetyl"/>
    <property type="match status" value="1"/>
</dbReference>
<organism evidence="3 4">
    <name type="scientific">Pseudolysobacter antarcticus</name>
    <dbReference type="NCBI Taxonomy" id="2511995"/>
    <lineage>
        <taxon>Bacteria</taxon>
        <taxon>Pseudomonadati</taxon>
        <taxon>Pseudomonadota</taxon>
        <taxon>Gammaproteobacteria</taxon>
        <taxon>Lysobacterales</taxon>
        <taxon>Rhodanobacteraceae</taxon>
        <taxon>Pseudolysobacter</taxon>
    </lineage>
</organism>
<evidence type="ECO:0000259" key="2">
    <source>
        <dbReference type="Pfam" id="PF00850"/>
    </source>
</evidence>
<gene>
    <name evidence="3" type="ORF">ELE36_05735</name>
</gene>
<proteinExistence type="inferred from homology"/>
<dbReference type="InterPro" id="IPR023801">
    <property type="entry name" value="His_deacetylse_dom"/>
</dbReference>
<dbReference type="Gene3D" id="3.40.800.20">
    <property type="entry name" value="Histone deacetylase domain"/>
    <property type="match status" value="1"/>
</dbReference>
<dbReference type="GO" id="GO:0040029">
    <property type="term" value="P:epigenetic regulation of gene expression"/>
    <property type="evidence" value="ECO:0007669"/>
    <property type="project" value="TreeGrafter"/>
</dbReference>
<dbReference type="AlphaFoldDB" id="A0A411HQ44"/>
<dbReference type="InterPro" id="IPR037138">
    <property type="entry name" value="His_deacetylse_dom_sf"/>
</dbReference>
<dbReference type="GO" id="GO:0004407">
    <property type="term" value="F:histone deacetylase activity"/>
    <property type="evidence" value="ECO:0007669"/>
    <property type="project" value="TreeGrafter"/>
</dbReference>
<dbReference type="OrthoDB" id="9808367at2"/>
<dbReference type="InterPro" id="IPR000286">
    <property type="entry name" value="HDACs"/>
</dbReference>
<dbReference type="KEGG" id="xbc:ELE36_05735"/>
<protein>
    <submittedName>
        <fullName evidence="3">Histone deacetylase family protein</fullName>
    </submittedName>
</protein>
<sequence length="306" mass="32889">MTALYTHNLCLQHQPGPGHPESPARLHAVLEALDQDVFAALDRIEARPATRAQLERAHTAELISSIFAQSPQHDCVHLDPDTVMSPHSLSAALHAAGAVSMAIDAVIAGRIRRAFCAVRPPGHHATHDTAMGFCLFNNIAVGAAHALAVHGLERVAIVDFDVHHGNGTQDIFWNDSRVLYISSHQFPLYPGTGARNEIGAGNIVNAPLAPGAGSAEFRQAYEEILLPALDRFAPQLVLISAGFDAHRLDPLANLNLETNDYAWITQRLVEIAERHAQGRIVSSLEGGYSLTALRQSSAAHVQALLG</sequence>
<dbReference type="RefSeq" id="WP_129836655.1">
    <property type="nucleotide sequence ID" value="NZ_CP035704.1"/>
</dbReference>
<dbReference type="InterPro" id="IPR023696">
    <property type="entry name" value="Ureohydrolase_dom_sf"/>
</dbReference>
<dbReference type="EMBL" id="CP035704">
    <property type="protein sequence ID" value="QBB72582.1"/>
    <property type="molecule type" value="Genomic_DNA"/>
</dbReference>
<evidence type="ECO:0000313" key="3">
    <source>
        <dbReference type="EMBL" id="QBB72582.1"/>
    </source>
</evidence>
<name>A0A411HQ44_9GAMM</name>
<dbReference type="PRINTS" id="PR01270">
    <property type="entry name" value="HDASUPER"/>
</dbReference>
<evidence type="ECO:0000313" key="4">
    <source>
        <dbReference type="Proteomes" id="UP000291562"/>
    </source>
</evidence>
<dbReference type="SUPFAM" id="SSF52768">
    <property type="entry name" value="Arginase/deacetylase"/>
    <property type="match status" value="1"/>
</dbReference>
<reference evidence="3 4" key="1">
    <citation type="submission" date="2019-01" db="EMBL/GenBank/DDBJ databases">
        <title>Pseudolysobacter antarctica gen. nov., sp. nov., isolated from Fildes Peninsula, Antarctica.</title>
        <authorList>
            <person name="Wei Z."/>
            <person name="Peng F."/>
        </authorList>
    </citation>
    <scope>NUCLEOTIDE SEQUENCE [LARGE SCALE GENOMIC DNA]</scope>
    <source>
        <strain evidence="3 4">AQ6-296</strain>
    </source>
</reference>
<dbReference type="PANTHER" id="PTHR10625:SF10">
    <property type="entry name" value="HISTONE DEACETYLASE HDAC1"/>
    <property type="match status" value="1"/>
</dbReference>
<keyword evidence="4" id="KW-1185">Reference proteome</keyword>